<dbReference type="Pfam" id="PF12625">
    <property type="entry name" value="Arabinose_bd"/>
    <property type="match status" value="1"/>
</dbReference>
<evidence type="ECO:0000313" key="6">
    <source>
        <dbReference type="Proteomes" id="UP001265550"/>
    </source>
</evidence>
<sequence>MLSGLEGKDVDVDGYLRQVGVNPQALRTPGDPGVTPMQYVALFYALLNDMQDECMGLFSRPFKPGSFALTAREGLSAADLRHALKRMSKALNLLQDDITFSLQTNGDEAGLHMQTIDPVTPTPVFAQETMVRVLWRLAAWLLNKPLPVLHFDFTYPEPEDQKGYNLVFPAPRRYAQPSFGFWFQASELDTPVSRDEHALRIFLTDAYTQIISPPRDFGAVAQKVRNHLMRSYPQWPTLEAVAEQLHTTPSTLQRHLKEEHTSLQWLKDDLRRDLAISRLSTSRVSLVQLASELGFSDSPTFQRAFKRWTGKHCGAYRRR</sequence>
<dbReference type="Gene3D" id="1.10.10.60">
    <property type="entry name" value="Homeodomain-like"/>
    <property type="match status" value="1"/>
</dbReference>
<evidence type="ECO:0000259" key="4">
    <source>
        <dbReference type="PROSITE" id="PS01124"/>
    </source>
</evidence>
<keyword evidence="3" id="KW-0804">Transcription</keyword>
<gene>
    <name evidence="5" type="ORF">J2X09_002496</name>
</gene>
<dbReference type="InterPro" id="IPR018060">
    <property type="entry name" value="HTH_AraC"/>
</dbReference>
<dbReference type="InterPro" id="IPR009057">
    <property type="entry name" value="Homeodomain-like_sf"/>
</dbReference>
<evidence type="ECO:0000313" key="5">
    <source>
        <dbReference type="EMBL" id="MDR7094753.1"/>
    </source>
</evidence>
<dbReference type="EMBL" id="JAVDWE010000006">
    <property type="protein sequence ID" value="MDR7094753.1"/>
    <property type="molecule type" value="Genomic_DNA"/>
</dbReference>
<protein>
    <submittedName>
        <fullName evidence="5">AraC-like DNA-binding protein</fullName>
    </submittedName>
</protein>
<evidence type="ECO:0000256" key="2">
    <source>
        <dbReference type="ARBA" id="ARBA00023125"/>
    </source>
</evidence>
<proteinExistence type="predicted"/>
<dbReference type="PANTHER" id="PTHR47894:SF1">
    <property type="entry name" value="HTH-TYPE TRANSCRIPTIONAL REGULATOR VQSM"/>
    <property type="match status" value="1"/>
</dbReference>
<dbReference type="PROSITE" id="PS01124">
    <property type="entry name" value="HTH_ARAC_FAMILY_2"/>
    <property type="match status" value="1"/>
</dbReference>
<evidence type="ECO:0000256" key="3">
    <source>
        <dbReference type="ARBA" id="ARBA00023163"/>
    </source>
</evidence>
<keyword evidence="1" id="KW-0805">Transcription regulation</keyword>
<comment type="caution">
    <text evidence="5">The sequence shown here is derived from an EMBL/GenBank/DDBJ whole genome shotgun (WGS) entry which is preliminary data.</text>
</comment>
<dbReference type="SMART" id="SM00342">
    <property type="entry name" value="HTH_ARAC"/>
    <property type="match status" value="1"/>
</dbReference>
<name>A0ABU1VC05_9BURK</name>
<keyword evidence="6" id="KW-1185">Reference proteome</keyword>
<reference evidence="5 6" key="1">
    <citation type="submission" date="2023-07" db="EMBL/GenBank/DDBJ databases">
        <title>Sorghum-associated microbial communities from plants grown in Nebraska, USA.</title>
        <authorList>
            <person name="Schachtman D."/>
        </authorList>
    </citation>
    <scope>NUCLEOTIDE SEQUENCE [LARGE SCALE GENOMIC DNA]</scope>
    <source>
        <strain evidence="5 6">BE240</strain>
    </source>
</reference>
<accession>A0ABU1VC05</accession>
<dbReference type="PANTHER" id="PTHR47894">
    <property type="entry name" value="HTH-TYPE TRANSCRIPTIONAL REGULATOR GADX"/>
    <property type="match status" value="1"/>
</dbReference>
<dbReference type="Pfam" id="PF12833">
    <property type="entry name" value="HTH_18"/>
    <property type="match status" value="1"/>
</dbReference>
<evidence type="ECO:0000256" key="1">
    <source>
        <dbReference type="ARBA" id="ARBA00023015"/>
    </source>
</evidence>
<dbReference type="SUPFAM" id="SSF46689">
    <property type="entry name" value="Homeodomain-like"/>
    <property type="match status" value="1"/>
</dbReference>
<organism evidence="5 6">
    <name type="scientific">Hydrogenophaga laconesensis</name>
    <dbReference type="NCBI Taxonomy" id="1805971"/>
    <lineage>
        <taxon>Bacteria</taxon>
        <taxon>Pseudomonadati</taxon>
        <taxon>Pseudomonadota</taxon>
        <taxon>Betaproteobacteria</taxon>
        <taxon>Burkholderiales</taxon>
        <taxon>Comamonadaceae</taxon>
        <taxon>Hydrogenophaga</taxon>
    </lineage>
</organism>
<keyword evidence="2" id="KW-0238">DNA-binding</keyword>
<feature type="domain" description="HTH araC/xylS-type" evidence="4">
    <location>
        <begin position="218"/>
        <end position="319"/>
    </location>
</feature>
<dbReference type="InterPro" id="IPR032687">
    <property type="entry name" value="AraC-type_N"/>
</dbReference>
<dbReference type="Proteomes" id="UP001265550">
    <property type="component" value="Unassembled WGS sequence"/>
</dbReference>